<dbReference type="AlphaFoldDB" id="F0W5B7"/>
<proteinExistence type="predicted"/>
<reference evidence="2" key="2">
    <citation type="submission" date="2011-02" db="EMBL/GenBank/DDBJ databases">
        <authorList>
            <person name="MacLean D."/>
        </authorList>
    </citation>
    <scope>NUCLEOTIDE SEQUENCE</scope>
</reference>
<feature type="region of interest" description="Disordered" evidence="1">
    <location>
        <begin position="286"/>
        <end position="312"/>
    </location>
</feature>
<evidence type="ECO:0000313" key="2">
    <source>
        <dbReference type="EMBL" id="CCA16308.1"/>
    </source>
</evidence>
<gene>
    <name evidence="2" type="primary">AlNc14C20G2083</name>
    <name evidence="2" type="ORF">ALNC14_024510</name>
</gene>
<feature type="compositionally biased region" description="Polar residues" evidence="1">
    <location>
        <begin position="302"/>
        <end position="312"/>
    </location>
</feature>
<sequence length="312" mass="36452">MWHQMIGISRCVNFSHCIRHLAARQVHSSIPLCVRNKRRQSVNRISNRNEDVRNLDADSYQRMAEFTELFELSPKNFHKELRSNPRLLESWGQDSEEEDDDTPKEVLVWRERDEDEDSEEEESAQLIPRHKLIKLLKSTNTSEAQEGPKKAVARSKLQVPLKKVQSEAQKERISHRQERVGFEVQNFVQERLLSDADATDYAIYPLVIENSASPDLRRVILHWTPARKNQANQQIAKRKADALERRLLQKTGLIRSLLARHLNLKYAPVIEFRRCQQECLEENYEDTSPKKKKGHFGRSEIVGSTNAKTRIR</sequence>
<dbReference type="Gene3D" id="3.30.300.20">
    <property type="match status" value="1"/>
</dbReference>
<accession>F0W5B7</accession>
<name>F0W5B7_9STRA</name>
<dbReference type="EMBL" id="FR824065">
    <property type="protein sequence ID" value="CCA16308.1"/>
    <property type="molecule type" value="Genomic_DNA"/>
</dbReference>
<organism evidence="2">
    <name type="scientific">Albugo laibachii Nc14</name>
    <dbReference type="NCBI Taxonomy" id="890382"/>
    <lineage>
        <taxon>Eukaryota</taxon>
        <taxon>Sar</taxon>
        <taxon>Stramenopiles</taxon>
        <taxon>Oomycota</taxon>
        <taxon>Peronosporomycetes</taxon>
        <taxon>Albuginales</taxon>
        <taxon>Albuginaceae</taxon>
        <taxon>Albugo</taxon>
    </lineage>
</organism>
<dbReference type="HOGENOM" id="CLU_904357_0_0_1"/>
<evidence type="ECO:0000256" key="1">
    <source>
        <dbReference type="SAM" id="MobiDB-lite"/>
    </source>
</evidence>
<protein>
    <submittedName>
        <fullName evidence="2">Uncharacterized protein AlNc14C20G2083</fullName>
    </submittedName>
</protein>
<dbReference type="InterPro" id="IPR023799">
    <property type="entry name" value="RbfA_dom_sf"/>
</dbReference>
<dbReference type="SUPFAM" id="SSF89919">
    <property type="entry name" value="Ribosome-binding factor A, RbfA"/>
    <property type="match status" value="1"/>
</dbReference>
<reference evidence="2" key="1">
    <citation type="journal article" date="2011" name="PLoS Biol.">
        <title>Gene gain and loss during evolution of obligate parasitism in the white rust pathogen of Arabidopsis thaliana.</title>
        <authorList>
            <person name="Kemen E."/>
            <person name="Gardiner A."/>
            <person name="Schultz-Larsen T."/>
            <person name="Kemen A.C."/>
            <person name="Balmuth A.L."/>
            <person name="Robert-Seilaniantz A."/>
            <person name="Bailey K."/>
            <person name="Holub E."/>
            <person name="Studholme D.J."/>
            <person name="Maclean D."/>
            <person name="Jones J.D."/>
        </authorList>
    </citation>
    <scope>NUCLEOTIDE SEQUENCE</scope>
</reference>
<dbReference type="InterPro" id="IPR015946">
    <property type="entry name" value="KH_dom-like_a/b"/>
</dbReference>